<keyword evidence="1" id="KW-0812">Transmembrane</keyword>
<dbReference type="Pfam" id="PF02517">
    <property type="entry name" value="Rce1-like"/>
    <property type="match status" value="1"/>
</dbReference>
<evidence type="ECO:0000259" key="2">
    <source>
        <dbReference type="Pfam" id="PF02517"/>
    </source>
</evidence>
<keyword evidence="4" id="KW-1185">Reference proteome</keyword>
<accession>A0A556AKD9</accession>
<keyword evidence="3" id="KW-0378">Hydrolase</keyword>
<comment type="caution">
    <text evidence="3">The sequence shown here is derived from an EMBL/GenBank/DDBJ whole genome shotgun (WGS) entry which is preliminary data.</text>
</comment>
<keyword evidence="1" id="KW-1133">Transmembrane helix</keyword>
<protein>
    <submittedName>
        <fullName evidence="3">CPBP family intramembrane metalloprotease</fullName>
    </submittedName>
</protein>
<dbReference type="GO" id="GO:0008237">
    <property type="term" value="F:metallopeptidase activity"/>
    <property type="evidence" value="ECO:0007669"/>
    <property type="project" value="UniProtKB-KW"/>
</dbReference>
<dbReference type="EMBL" id="VLTJ01000028">
    <property type="protein sequence ID" value="TSH93359.1"/>
    <property type="molecule type" value="Genomic_DNA"/>
</dbReference>
<reference evidence="3 4" key="1">
    <citation type="submission" date="2019-07" db="EMBL/GenBank/DDBJ databases">
        <title>Qingshengfaniella alkalisoli gen. nov., sp. nov., isolated from saline soil.</title>
        <authorList>
            <person name="Xu L."/>
            <person name="Huang X.-X."/>
            <person name="Sun J.-Q."/>
        </authorList>
    </citation>
    <scope>NUCLEOTIDE SEQUENCE [LARGE SCALE GENOMIC DNA]</scope>
    <source>
        <strain evidence="3 4">DSM 27279</strain>
    </source>
</reference>
<evidence type="ECO:0000313" key="3">
    <source>
        <dbReference type="EMBL" id="TSH93359.1"/>
    </source>
</evidence>
<feature type="transmembrane region" description="Helical" evidence="1">
    <location>
        <begin position="102"/>
        <end position="125"/>
    </location>
</feature>
<sequence length="273" mass="28327">MPVSGLFSSWPAASSVRLWLAALAVGGGLAWACGSRLDTTALAWLIPLLGVGVAVRQRGRAVRVAGHAVFVCLAAALALHLLPGTDNVCVPLPPPLPGAPAAGFHLNLDKPWIGVWLLLACPWVVRTTDAGRACRTVLTLAPLTLAVCLGLASALGAVAWAPGWPAVGLLWAANNLLLVCVTEELLFRGYLQGAWMRRWPTRPVVPVLLSAAVFGLAHAGGGWAWAMLGGLAGLGYGWAFLRGGLAASVAVHFLVNLAHFAGWTYPALPVPAS</sequence>
<gene>
    <name evidence="3" type="ORF">FOZ76_13915</name>
</gene>
<dbReference type="GO" id="GO:0080120">
    <property type="term" value="P:CAAX-box protein maturation"/>
    <property type="evidence" value="ECO:0007669"/>
    <property type="project" value="UniProtKB-ARBA"/>
</dbReference>
<proteinExistence type="predicted"/>
<organism evidence="3 4">
    <name type="scientific">Verticiella sediminum</name>
    <dbReference type="NCBI Taxonomy" id="1247510"/>
    <lineage>
        <taxon>Bacteria</taxon>
        <taxon>Pseudomonadati</taxon>
        <taxon>Pseudomonadota</taxon>
        <taxon>Betaproteobacteria</taxon>
        <taxon>Burkholderiales</taxon>
        <taxon>Alcaligenaceae</taxon>
        <taxon>Verticiella</taxon>
    </lineage>
</organism>
<dbReference type="Proteomes" id="UP000318405">
    <property type="component" value="Unassembled WGS sequence"/>
</dbReference>
<dbReference type="GO" id="GO:0006508">
    <property type="term" value="P:proteolysis"/>
    <property type="evidence" value="ECO:0007669"/>
    <property type="project" value="UniProtKB-KW"/>
</dbReference>
<feature type="transmembrane region" description="Helical" evidence="1">
    <location>
        <begin position="199"/>
        <end position="217"/>
    </location>
</feature>
<name>A0A556AKD9_9BURK</name>
<feature type="domain" description="CAAX prenyl protease 2/Lysostaphin resistance protein A-like" evidence="2">
    <location>
        <begin position="169"/>
        <end position="257"/>
    </location>
</feature>
<evidence type="ECO:0000313" key="4">
    <source>
        <dbReference type="Proteomes" id="UP000318405"/>
    </source>
</evidence>
<dbReference type="InterPro" id="IPR003675">
    <property type="entry name" value="Rce1/LyrA-like_dom"/>
</dbReference>
<dbReference type="OrthoDB" id="5322702at2"/>
<keyword evidence="3" id="KW-0645">Protease</keyword>
<feature type="transmembrane region" description="Helical" evidence="1">
    <location>
        <begin position="137"/>
        <end position="160"/>
    </location>
</feature>
<dbReference type="RefSeq" id="WP_143948877.1">
    <property type="nucleotide sequence ID" value="NZ_BAABMB010000006.1"/>
</dbReference>
<feature type="transmembrane region" description="Helical" evidence="1">
    <location>
        <begin position="166"/>
        <end position="187"/>
    </location>
</feature>
<dbReference type="GO" id="GO:0004175">
    <property type="term" value="F:endopeptidase activity"/>
    <property type="evidence" value="ECO:0007669"/>
    <property type="project" value="UniProtKB-ARBA"/>
</dbReference>
<evidence type="ECO:0000256" key="1">
    <source>
        <dbReference type="SAM" id="Phobius"/>
    </source>
</evidence>
<keyword evidence="3" id="KW-0482">Metalloprotease</keyword>
<keyword evidence="1" id="KW-0472">Membrane</keyword>
<feature type="transmembrane region" description="Helical" evidence="1">
    <location>
        <begin position="64"/>
        <end position="82"/>
    </location>
</feature>
<dbReference type="AlphaFoldDB" id="A0A556AKD9"/>